<dbReference type="SUPFAM" id="SSF49464">
    <property type="entry name" value="Carboxypeptidase regulatory domain-like"/>
    <property type="match status" value="1"/>
</dbReference>
<evidence type="ECO:0000256" key="2">
    <source>
        <dbReference type="ARBA" id="ARBA00022448"/>
    </source>
</evidence>
<evidence type="ECO:0000259" key="9">
    <source>
        <dbReference type="Pfam" id="PF07715"/>
    </source>
</evidence>
<organism evidence="10 11">
    <name type="scientific">Niabella yanshanensis</name>
    <dbReference type="NCBI Taxonomy" id="577386"/>
    <lineage>
        <taxon>Bacteria</taxon>
        <taxon>Pseudomonadati</taxon>
        <taxon>Bacteroidota</taxon>
        <taxon>Chitinophagia</taxon>
        <taxon>Chitinophagales</taxon>
        <taxon>Chitinophagaceae</taxon>
        <taxon>Niabella</taxon>
    </lineage>
</organism>
<feature type="signal peptide" evidence="8">
    <location>
        <begin position="1"/>
        <end position="21"/>
    </location>
</feature>
<dbReference type="InterPro" id="IPR008969">
    <property type="entry name" value="CarboxyPept-like_regulatory"/>
</dbReference>
<keyword evidence="5 7" id="KW-0472">Membrane</keyword>
<evidence type="ECO:0000313" key="11">
    <source>
        <dbReference type="Proteomes" id="UP001325680"/>
    </source>
</evidence>
<dbReference type="Gene3D" id="2.170.130.10">
    <property type="entry name" value="TonB-dependent receptor, plug domain"/>
    <property type="match status" value="1"/>
</dbReference>
<accession>A0ABZ0WAI9</accession>
<evidence type="ECO:0000313" key="10">
    <source>
        <dbReference type="EMBL" id="WQD38567.1"/>
    </source>
</evidence>
<dbReference type="PROSITE" id="PS52016">
    <property type="entry name" value="TONB_DEPENDENT_REC_3"/>
    <property type="match status" value="1"/>
</dbReference>
<dbReference type="InterPro" id="IPR037066">
    <property type="entry name" value="Plug_dom_sf"/>
</dbReference>
<comment type="similarity">
    <text evidence="7">Belongs to the TonB-dependent receptor family.</text>
</comment>
<reference evidence="10 11" key="1">
    <citation type="submission" date="2023-12" db="EMBL/GenBank/DDBJ databases">
        <title>Genome sequencing and assembly of bacterial species from a model synthetic community.</title>
        <authorList>
            <person name="Hogle S.L."/>
        </authorList>
    </citation>
    <scope>NUCLEOTIDE SEQUENCE [LARGE SCALE GENOMIC DNA]</scope>
    <source>
        <strain evidence="10 11">HAMBI_3031</strain>
    </source>
</reference>
<feature type="chain" id="PRO_5046016774" evidence="8">
    <location>
        <begin position="22"/>
        <end position="988"/>
    </location>
</feature>
<dbReference type="InterPro" id="IPR012910">
    <property type="entry name" value="Plug_dom"/>
</dbReference>
<evidence type="ECO:0000256" key="7">
    <source>
        <dbReference type="PROSITE-ProRule" id="PRU01360"/>
    </source>
</evidence>
<dbReference type="Gene3D" id="2.40.170.20">
    <property type="entry name" value="TonB-dependent receptor, beta-barrel domain"/>
    <property type="match status" value="1"/>
</dbReference>
<protein>
    <submittedName>
        <fullName evidence="10">TonB-dependent receptor</fullName>
    </submittedName>
</protein>
<dbReference type="InterPro" id="IPR039426">
    <property type="entry name" value="TonB-dep_rcpt-like"/>
</dbReference>
<dbReference type="Proteomes" id="UP001325680">
    <property type="component" value="Chromosome"/>
</dbReference>
<evidence type="ECO:0000256" key="3">
    <source>
        <dbReference type="ARBA" id="ARBA00022452"/>
    </source>
</evidence>
<comment type="subcellular location">
    <subcellularLocation>
        <location evidence="1 7">Cell outer membrane</location>
        <topology evidence="1 7">Multi-pass membrane protein</topology>
    </subcellularLocation>
</comment>
<evidence type="ECO:0000256" key="4">
    <source>
        <dbReference type="ARBA" id="ARBA00022692"/>
    </source>
</evidence>
<dbReference type="InterPro" id="IPR023996">
    <property type="entry name" value="TonB-dep_OMP_SusC/RagA"/>
</dbReference>
<dbReference type="InterPro" id="IPR036942">
    <property type="entry name" value="Beta-barrel_TonB_sf"/>
</dbReference>
<evidence type="ECO:0000256" key="5">
    <source>
        <dbReference type="ARBA" id="ARBA00023136"/>
    </source>
</evidence>
<dbReference type="InterPro" id="IPR023997">
    <property type="entry name" value="TonB-dep_OMP_SusC/RagA_CS"/>
</dbReference>
<dbReference type="EMBL" id="CP139960">
    <property type="protein sequence ID" value="WQD38567.1"/>
    <property type="molecule type" value="Genomic_DNA"/>
</dbReference>
<dbReference type="NCBIfam" id="TIGR04056">
    <property type="entry name" value="OMP_RagA_SusC"/>
    <property type="match status" value="1"/>
</dbReference>
<evidence type="ECO:0000256" key="6">
    <source>
        <dbReference type="ARBA" id="ARBA00023237"/>
    </source>
</evidence>
<gene>
    <name evidence="10" type="ORF">U0035_00205</name>
</gene>
<dbReference type="RefSeq" id="WP_114791311.1">
    <property type="nucleotide sequence ID" value="NZ_CP139960.1"/>
</dbReference>
<keyword evidence="10" id="KW-0675">Receptor</keyword>
<sequence length="988" mass="109467">MKRNYCLMILMLLLYGIQLYAQQGGPAIKGTVTNQLGEPLPGTTIAIAGKNNSAIADNNGVYTLNAIAGDTLIFSAAGYEEKRIQVGSGSIVDISLVPVNNSLDGVVVIGYGKQSRKFVTGAVSKTEIVKDVPNTSITQSLRGRVAGVQFTDNGRPGQNGTILIRGPRSLSAGNNPLIVVDGIIYNGVLSDINPNDIESMEVLKDASASAIYGSRAANGVILISSRRGTTEKPTINVNTFTSISSPGYKIKLLTPERYVQKILDARKELGQEADPAKIASYLAPNEAENYLAGRTVDPYDVATQDGAGIRSIDLNMAGKTQRTNYFISASFNDEKGIILNDRQKRTTFRVNLENKITNWFTVGTNTMYGRRDFSGVLPNMDAFYQLSPYGSIYNEDGSARQFVVDGETVAGNPLYAPYFRSNQRIQNNLFANFYGIVQLPFVQGLSYRINISPNIRWVNAYDAARQDTSLANNTKSASKSNTNYYDWMIENILTYNKKINKANHIDVTLLYSRNSQFVEATGANATLLSSDVLGWNNLGLGETQTVSSSSSKIQGVSYMARINYRLMDKYLATFTIRRDGSSVFSENHKYAVLPSGALSWIVSEEGFLKNSPVVDLLKLRLSYGAVGNQAISAYQSLSKIGTQRYVYGDGGTTSLAYYPMNMANSDLKWETTYSTNIGLDFELLKGRIGGTIEYYHMKTKDLLVTRDLPRMTGFTSVWTNLGQVDNSGIEITLNTSNIRTKDFEWRSSVTFSNNKNRIVHLYGSDTDGDGKEDDDIGNRWFIGQPIYSYFDYVFDGIYQEGDTDIPSGYKPGYVRVKDINGDGVINADDRTIIGQGQQPKIRWGLLNDFSYKGLTLSVFLNGMSGWISDFGLIGRGPVERSLNFIDYGWWTPENKSSTRPSLFHENKYGHNYYLSRNFVRIQDVALSYNFSRGFLDRVKVSNLKVFVAAKNLYTFTNWIGADPESGQTSRDNLYPMPRTISVGLNLGF</sequence>
<dbReference type="SUPFAM" id="SSF56935">
    <property type="entry name" value="Porins"/>
    <property type="match status" value="1"/>
</dbReference>
<dbReference type="Pfam" id="PF13715">
    <property type="entry name" value="CarbopepD_reg_2"/>
    <property type="match status" value="1"/>
</dbReference>
<feature type="domain" description="TonB-dependent receptor plug" evidence="9">
    <location>
        <begin position="125"/>
        <end position="220"/>
    </location>
</feature>
<name>A0ABZ0WAI9_9BACT</name>
<dbReference type="NCBIfam" id="TIGR04057">
    <property type="entry name" value="SusC_RagA_signa"/>
    <property type="match status" value="1"/>
</dbReference>
<keyword evidence="2 7" id="KW-0813">Transport</keyword>
<keyword evidence="8" id="KW-0732">Signal</keyword>
<keyword evidence="11" id="KW-1185">Reference proteome</keyword>
<keyword evidence="6 7" id="KW-0998">Cell outer membrane</keyword>
<keyword evidence="3 7" id="KW-1134">Transmembrane beta strand</keyword>
<dbReference type="Pfam" id="PF07715">
    <property type="entry name" value="Plug"/>
    <property type="match status" value="1"/>
</dbReference>
<keyword evidence="4 7" id="KW-0812">Transmembrane</keyword>
<dbReference type="Gene3D" id="2.60.40.1120">
    <property type="entry name" value="Carboxypeptidase-like, regulatory domain"/>
    <property type="match status" value="1"/>
</dbReference>
<evidence type="ECO:0000256" key="1">
    <source>
        <dbReference type="ARBA" id="ARBA00004571"/>
    </source>
</evidence>
<proteinExistence type="inferred from homology"/>
<evidence type="ECO:0000256" key="8">
    <source>
        <dbReference type="SAM" id="SignalP"/>
    </source>
</evidence>